<keyword evidence="2" id="KW-0770">Synapse</keyword>
<dbReference type="InterPro" id="IPR043136">
    <property type="entry name" value="B30.2/SPRY_sf"/>
</dbReference>
<evidence type="ECO:0000256" key="3">
    <source>
        <dbReference type="ARBA" id="ARBA00034103"/>
    </source>
</evidence>
<dbReference type="InterPro" id="IPR013320">
    <property type="entry name" value="ConA-like_dom_sf"/>
</dbReference>
<dbReference type="PROSITE" id="PS50188">
    <property type="entry name" value="B302_SPRY"/>
    <property type="match status" value="1"/>
</dbReference>
<evidence type="ECO:0000256" key="2">
    <source>
        <dbReference type="ARBA" id="ARBA00023018"/>
    </source>
</evidence>
<dbReference type="Pfam" id="PF12937">
    <property type="entry name" value="F-box-like"/>
    <property type="match status" value="1"/>
</dbReference>
<comment type="subcellular location">
    <subcellularLocation>
        <location evidence="3">Synapse</location>
    </subcellularLocation>
</comment>
<dbReference type="PANTHER" id="PTHR12245:SF7">
    <property type="entry name" value="F-BOX_SPRY DOMAIN-CONTAINING PROTEIN 1"/>
    <property type="match status" value="1"/>
</dbReference>
<dbReference type="InterPro" id="IPR001810">
    <property type="entry name" value="F-box_dom"/>
</dbReference>
<dbReference type="InterPro" id="IPR003877">
    <property type="entry name" value="SPRY_dom"/>
</dbReference>
<sequence>MADRYDIISYFSNEILDILFSYLSLSDFRNCTLVCRSWYQFLFRETLWGNHCQKLIPAGVLSSDFLSGIKSHRSKVRAFAHAWNPDDCSKHVFVKNDGFTLHRNPIAQSTDAIRGKIGFQYGRHSWEIKWDSPLGTVAVVGVATKDAPLQCNGYVPLVGSNENSWGWNLAENNLIHKGELCGSYPLLANAPKYEVGEKIRVILDCEIGILAFERNYEFLGVAFKGLPTNKKLYPCVSAVYGNSEIVMIYYGEPYDG</sequence>
<comment type="caution">
    <text evidence="5">The sequence shown here is derived from an EMBL/GenBank/DDBJ whole genome shotgun (WGS) entry which is preliminary data.</text>
</comment>
<dbReference type="SUPFAM" id="SSF81383">
    <property type="entry name" value="F-box domain"/>
    <property type="match status" value="1"/>
</dbReference>
<dbReference type="GO" id="GO:0045202">
    <property type="term" value="C:synapse"/>
    <property type="evidence" value="ECO:0007669"/>
    <property type="project" value="UniProtKB-SubCell"/>
</dbReference>
<dbReference type="GO" id="GO:0060386">
    <property type="term" value="P:synapse assembly involved in innervation"/>
    <property type="evidence" value="ECO:0007669"/>
    <property type="project" value="TreeGrafter"/>
</dbReference>
<dbReference type="EMBL" id="JBBCAQ010000022">
    <property type="protein sequence ID" value="KAK7590113.1"/>
    <property type="molecule type" value="Genomic_DNA"/>
</dbReference>
<feature type="domain" description="B30.2/SPRY" evidence="4">
    <location>
        <begin position="61"/>
        <end position="254"/>
    </location>
</feature>
<dbReference type="GO" id="GO:0043161">
    <property type="term" value="P:proteasome-mediated ubiquitin-dependent protein catabolic process"/>
    <property type="evidence" value="ECO:0007669"/>
    <property type="project" value="TreeGrafter"/>
</dbReference>
<evidence type="ECO:0000256" key="1">
    <source>
        <dbReference type="ARBA" id="ARBA00022902"/>
    </source>
</evidence>
<dbReference type="InterPro" id="IPR001870">
    <property type="entry name" value="B30.2/SPRY"/>
</dbReference>
<keyword evidence="6" id="KW-1185">Reference proteome</keyword>
<dbReference type="InterPro" id="IPR036047">
    <property type="entry name" value="F-box-like_dom_sf"/>
</dbReference>
<dbReference type="SMART" id="SM00449">
    <property type="entry name" value="SPRY"/>
    <property type="match status" value="1"/>
</dbReference>
<evidence type="ECO:0000313" key="6">
    <source>
        <dbReference type="Proteomes" id="UP001367676"/>
    </source>
</evidence>
<dbReference type="InterPro" id="IPR050672">
    <property type="entry name" value="FBXO45-Fsn/SPSB_families"/>
</dbReference>
<dbReference type="AlphaFoldDB" id="A0AAN9TEW3"/>
<organism evidence="5 6">
    <name type="scientific">Parthenolecanium corni</name>
    <dbReference type="NCBI Taxonomy" id="536013"/>
    <lineage>
        <taxon>Eukaryota</taxon>
        <taxon>Metazoa</taxon>
        <taxon>Ecdysozoa</taxon>
        <taxon>Arthropoda</taxon>
        <taxon>Hexapoda</taxon>
        <taxon>Insecta</taxon>
        <taxon>Pterygota</taxon>
        <taxon>Neoptera</taxon>
        <taxon>Paraneoptera</taxon>
        <taxon>Hemiptera</taxon>
        <taxon>Sternorrhyncha</taxon>
        <taxon>Coccoidea</taxon>
        <taxon>Coccidae</taxon>
        <taxon>Parthenolecanium</taxon>
    </lineage>
</organism>
<dbReference type="Gene3D" id="1.20.1280.50">
    <property type="match status" value="1"/>
</dbReference>
<evidence type="ECO:0000259" key="4">
    <source>
        <dbReference type="PROSITE" id="PS50188"/>
    </source>
</evidence>
<dbReference type="Proteomes" id="UP001367676">
    <property type="component" value="Unassembled WGS sequence"/>
</dbReference>
<evidence type="ECO:0000313" key="5">
    <source>
        <dbReference type="EMBL" id="KAK7590113.1"/>
    </source>
</evidence>
<dbReference type="PANTHER" id="PTHR12245">
    <property type="entry name" value="SPRY DOMAIN CONTAINING SOCS BOX PROTEIN"/>
    <property type="match status" value="1"/>
</dbReference>
<accession>A0AAN9TEW3</accession>
<gene>
    <name evidence="5" type="ORF">V9T40_001726</name>
</gene>
<dbReference type="SUPFAM" id="SSF49899">
    <property type="entry name" value="Concanavalin A-like lectins/glucanases"/>
    <property type="match status" value="1"/>
</dbReference>
<dbReference type="Gene3D" id="2.60.120.920">
    <property type="match status" value="1"/>
</dbReference>
<protein>
    <recommendedName>
        <fullName evidence="4">B30.2/SPRY domain-containing protein</fullName>
    </recommendedName>
</protein>
<keyword evidence="1" id="KW-0524">Neurogenesis</keyword>
<name>A0AAN9TEW3_9HEMI</name>
<dbReference type="GO" id="GO:0019005">
    <property type="term" value="C:SCF ubiquitin ligase complex"/>
    <property type="evidence" value="ECO:0007669"/>
    <property type="project" value="TreeGrafter"/>
</dbReference>
<reference evidence="5 6" key="1">
    <citation type="submission" date="2024-03" db="EMBL/GenBank/DDBJ databases">
        <title>Adaptation during the transition from Ophiocordyceps entomopathogen to insect associate is accompanied by gene loss and intensified selection.</title>
        <authorList>
            <person name="Ward C.M."/>
            <person name="Onetto C.A."/>
            <person name="Borneman A.R."/>
        </authorList>
    </citation>
    <scope>NUCLEOTIDE SEQUENCE [LARGE SCALE GENOMIC DNA]</scope>
    <source>
        <strain evidence="5">AWRI1</strain>
        <tissue evidence="5">Single Adult Female</tissue>
    </source>
</reference>
<proteinExistence type="predicted"/>
<dbReference type="Pfam" id="PF00622">
    <property type="entry name" value="SPRY"/>
    <property type="match status" value="1"/>
</dbReference>
<dbReference type="SMART" id="SM00256">
    <property type="entry name" value="FBOX"/>
    <property type="match status" value="1"/>
</dbReference>